<dbReference type="EMBL" id="CAJZAH010000002">
    <property type="protein sequence ID" value="CAG9174049.1"/>
    <property type="molecule type" value="Genomic_DNA"/>
</dbReference>
<evidence type="ECO:0000313" key="3">
    <source>
        <dbReference type="Proteomes" id="UP000721236"/>
    </source>
</evidence>
<dbReference type="Proteomes" id="UP000721236">
    <property type="component" value="Unassembled WGS sequence"/>
</dbReference>
<evidence type="ECO:0000313" key="2">
    <source>
        <dbReference type="EMBL" id="CAG9174049.1"/>
    </source>
</evidence>
<evidence type="ECO:0000256" key="1">
    <source>
        <dbReference type="SAM" id="MobiDB-lite"/>
    </source>
</evidence>
<reference evidence="2 3" key="1">
    <citation type="submission" date="2021-08" db="EMBL/GenBank/DDBJ databases">
        <authorList>
            <person name="Peeters C."/>
        </authorList>
    </citation>
    <scope>NUCLEOTIDE SEQUENCE [LARGE SCALE GENOMIC DNA]</scope>
    <source>
        <strain evidence="2 3">LMG 21510</strain>
    </source>
</reference>
<protein>
    <submittedName>
        <fullName evidence="2">Uncharacterized protein</fullName>
    </submittedName>
</protein>
<sequence length="78" mass="8282">MNTPSYEVGRLAALTVRMVLSSGLSRDEASAALRLARTMIEDDNEAGTAKDDRKIPRPMYATPAAADRGAGTMSTPRG</sequence>
<proteinExistence type="predicted"/>
<organism evidence="2 3">
    <name type="scientific">Cupriavidus respiraculi</name>
    <dbReference type="NCBI Taxonomy" id="195930"/>
    <lineage>
        <taxon>Bacteria</taxon>
        <taxon>Pseudomonadati</taxon>
        <taxon>Pseudomonadota</taxon>
        <taxon>Betaproteobacteria</taxon>
        <taxon>Burkholderiales</taxon>
        <taxon>Burkholderiaceae</taxon>
        <taxon>Cupriavidus</taxon>
    </lineage>
</organism>
<keyword evidence="3" id="KW-1185">Reference proteome</keyword>
<gene>
    <name evidence="2" type="ORF">LMG21510_02427</name>
</gene>
<accession>A0ABM8X2D0</accession>
<name>A0ABM8X2D0_9BURK</name>
<dbReference type="RefSeq" id="WP_222201608.1">
    <property type="nucleotide sequence ID" value="NZ_CAJZAH010000002.1"/>
</dbReference>
<comment type="caution">
    <text evidence="2">The sequence shown here is derived from an EMBL/GenBank/DDBJ whole genome shotgun (WGS) entry which is preliminary data.</text>
</comment>
<feature type="region of interest" description="Disordered" evidence="1">
    <location>
        <begin position="43"/>
        <end position="78"/>
    </location>
</feature>